<dbReference type="Proteomes" id="UP000036700">
    <property type="component" value="Chromosome"/>
</dbReference>
<keyword evidence="2" id="KW-0732">Signal</keyword>
<comment type="subunit">
    <text evidence="2">Homodimer.</text>
</comment>
<dbReference type="GO" id="GO:0009279">
    <property type="term" value="C:cell outer membrane"/>
    <property type="evidence" value="ECO:0007669"/>
    <property type="project" value="UniProtKB-SubCell"/>
</dbReference>
<accession>A0A0G3F0X5</accession>
<dbReference type="AlphaFoldDB" id="A0A0G3F0X5"/>
<dbReference type="EMBL" id="CP011568">
    <property type="protein sequence ID" value="AKJ70671.2"/>
    <property type="molecule type" value="Genomic_DNA"/>
</dbReference>
<dbReference type="KEGG" id="ptx:ABW99_17155"/>
<evidence type="ECO:0000256" key="2">
    <source>
        <dbReference type="PIRNR" id="PIRNR036893"/>
    </source>
</evidence>
<protein>
    <recommendedName>
        <fullName evidence="2">Outer membrane lipoprotein Blc</fullName>
    </recommendedName>
</protein>
<evidence type="ECO:0000256" key="1">
    <source>
        <dbReference type="ARBA" id="ARBA00006889"/>
    </source>
</evidence>
<comment type="similarity">
    <text evidence="1 2">Belongs to the calycin superfamily. Lipocalin family.</text>
</comment>
<sequence length="196" mass="21679">MRAVWAVWTGVVVCALALWSALALPAQAAPASAVASAAVSVHPVDAVDMARLQGKWYEIARYPNFFERRCARSVTDDLKLLPNGQLHIINLCKKSDGSSDSTSGLARPAGATPNVARFEASFAPPWLNWVPWLWNDFWVVALDSDYHYVAIANPSRDHLWILSRTAKLDADSYHQVVAQLRAQNFDIDKLVLTPQP</sequence>
<dbReference type="InterPro" id="IPR047202">
    <property type="entry name" value="Lipocalin_Blc-like_dom"/>
</dbReference>
<evidence type="ECO:0000313" key="4">
    <source>
        <dbReference type="EMBL" id="AKJ70671.2"/>
    </source>
</evidence>
<keyword evidence="2" id="KW-0449">Lipoprotein</keyword>
<dbReference type="InterPro" id="IPR000566">
    <property type="entry name" value="Lipocln_cytosolic_FA-bd_dom"/>
</dbReference>
<dbReference type="PROSITE" id="PS00213">
    <property type="entry name" value="LIPOCALIN"/>
    <property type="match status" value="1"/>
</dbReference>
<keyword evidence="2" id="KW-0472">Membrane</keyword>
<keyword evidence="2" id="KW-0998">Cell outer membrane</keyword>
<dbReference type="PRINTS" id="PR01171">
    <property type="entry name" value="BCTLIPOCALIN"/>
</dbReference>
<feature type="chain" id="PRO_5013433828" description="Outer membrane lipoprotein Blc" evidence="2">
    <location>
        <begin position="29"/>
        <end position="196"/>
    </location>
</feature>
<comment type="subcellular location">
    <subcellularLocation>
        <location evidence="2">Cell outer membrane</location>
    </subcellularLocation>
</comment>
<dbReference type="PANTHER" id="PTHR10612:SF34">
    <property type="entry name" value="APOLIPOPROTEIN D"/>
    <property type="match status" value="1"/>
</dbReference>
<dbReference type="InterPro" id="IPR002446">
    <property type="entry name" value="Lipocalin_bac"/>
</dbReference>
<dbReference type="SUPFAM" id="SSF50814">
    <property type="entry name" value="Lipocalins"/>
    <property type="match status" value="1"/>
</dbReference>
<dbReference type="InterPro" id="IPR012674">
    <property type="entry name" value="Calycin"/>
</dbReference>
<dbReference type="GO" id="GO:0008289">
    <property type="term" value="F:lipid binding"/>
    <property type="evidence" value="ECO:0007669"/>
    <property type="project" value="UniProtKB-UniRule"/>
</dbReference>
<evidence type="ECO:0000313" key="5">
    <source>
        <dbReference type="Proteomes" id="UP000036700"/>
    </source>
</evidence>
<evidence type="ECO:0000259" key="3">
    <source>
        <dbReference type="Pfam" id="PF08212"/>
    </source>
</evidence>
<feature type="signal peptide" evidence="2">
    <location>
        <begin position="1"/>
        <end position="28"/>
    </location>
</feature>
<dbReference type="RefSeq" id="WP_052892753.1">
    <property type="nucleotide sequence ID" value="NZ_CP011568.3"/>
</dbReference>
<dbReference type="Pfam" id="PF08212">
    <property type="entry name" value="Lipocalin_2"/>
    <property type="match status" value="1"/>
</dbReference>
<organism evidence="4 5">
    <name type="scientific">Pandoraea thiooxydans</name>
    <dbReference type="NCBI Taxonomy" id="445709"/>
    <lineage>
        <taxon>Bacteria</taxon>
        <taxon>Pseudomonadati</taxon>
        <taxon>Pseudomonadota</taxon>
        <taxon>Betaproteobacteria</taxon>
        <taxon>Burkholderiales</taxon>
        <taxon>Burkholderiaceae</taxon>
        <taxon>Pandoraea</taxon>
    </lineage>
</organism>
<feature type="domain" description="Lipocalin/cytosolic fatty-acid binding" evidence="3">
    <location>
        <begin position="47"/>
        <end position="195"/>
    </location>
</feature>
<dbReference type="InterPro" id="IPR022271">
    <property type="entry name" value="Lipocalin_ApoD"/>
</dbReference>
<proteinExistence type="inferred from homology"/>
<keyword evidence="5" id="KW-1185">Reference proteome</keyword>
<dbReference type="STRING" id="445709.ABW99_17155"/>
<dbReference type="InterPro" id="IPR022272">
    <property type="entry name" value="Lipocalin_CS"/>
</dbReference>
<dbReference type="CDD" id="cd19438">
    <property type="entry name" value="lipocalin_Blc-like"/>
    <property type="match status" value="1"/>
</dbReference>
<keyword evidence="2" id="KW-0446">Lipid-binding</keyword>
<dbReference type="PANTHER" id="PTHR10612">
    <property type="entry name" value="APOLIPOPROTEIN D"/>
    <property type="match status" value="1"/>
</dbReference>
<gene>
    <name evidence="4" type="ORF">ABW99_17155</name>
</gene>
<name>A0A0G3F0X5_9BURK</name>
<dbReference type="Gene3D" id="2.40.128.20">
    <property type="match status" value="1"/>
</dbReference>
<reference evidence="5" key="1">
    <citation type="submission" date="2015-06" db="EMBL/GenBank/DDBJ databases">
        <authorList>
            <person name="Lim Y.L."/>
            <person name="Ee R."/>
            <person name="Yong D."/>
            <person name="How K.Y."/>
            <person name="Yin W.F."/>
            <person name="Chan K.G."/>
        </authorList>
    </citation>
    <scope>NUCLEOTIDE SEQUENCE [LARGE SCALE GENOMIC DNA]</scope>
    <source>
        <strain evidence="5">DSM 25325</strain>
    </source>
</reference>
<comment type="function">
    <text evidence="2">Involved in the storage or transport of lipids necessary for membrane maintenance under stressful conditions. Displays a binding preference for lysophospholipids.</text>
</comment>
<dbReference type="GO" id="GO:0006950">
    <property type="term" value="P:response to stress"/>
    <property type="evidence" value="ECO:0007669"/>
    <property type="project" value="UniProtKB-ARBA"/>
</dbReference>
<dbReference type="PIRSF" id="PIRSF036893">
    <property type="entry name" value="Lipocalin_ApoD"/>
    <property type="match status" value="1"/>
</dbReference>